<keyword evidence="1" id="KW-0479">Metal-binding</keyword>
<dbReference type="InterPro" id="IPR029065">
    <property type="entry name" value="Enolase_C-like"/>
</dbReference>
<name>A0A238LGL2_9RHOB</name>
<dbReference type="EC" id="5.1.1.-" evidence="3"/>
<dbReference type="Gene3D" id="3.20.20.120">
    <property type="entry name" value="Enolase-like C-terminal domain"/>
    <property type="match status" value="1"/>
</dbReference>
<dbReference type="EMBL" id="FXZK01000006">
    <property type="protein sequence ID" value="SMY08829.1"/>
    <property type="molecule type" value="Genomic_DNA"/>
</dbReference>
<reference evidence="3 4" key="1">
    <citation type="submission" date="2017-05" db="EMBL/GenBank/DDBJ databases">
        <authorList>
            <person name="Song R."/>
            <person name="Chenine A.L."/>
            <person name="Ruprecht R.M."/>
        </authorList>
    </citation>
    <scope>NUCLEOTIDE SEQUENCE [LARGE SCALE GENOMIC DNA]</scope>
    <source>
        <strain evidence="3 4">CECT 8899</strain>
    </source>
</reference>
<dbReference type="GO" id="GO:0046872">
    <property type="term" value="F:metal ion binding"/>
    <property type="evidence" value="ECO:0007669"/>
    <property type="project" value="UniProtKB-KW"/>
</dbReference>
<dbReference type="GO" id="GO:0016853">
    <property type="term" value="F:isomerase activity"/>
    <property type="evidence" value="ECO:0007669"/>
    <property type="project" value="UniProtKB-KW"/>
</dbReference>
<evidence type="ECO:0000313" key="3">
    <source>
        <dbReference type="EMBL" id="SMY08829.1"/>
    </source>
</evidence>
<proteinExistence type="predicted"/>
<protein>
    <submittedName>
        <fullName evidence="3">L-Ala-D/L-Glu epimerase</fullName>
        <ecNumber evidence="3">5.1.1.-</ecNumber>
    </submittedName>
</protein>
<keyword evidence="3" id="KW-0413">Isomerase</keyword>
<dbReference type="AlphaFoldDB" id="A0A238LGL2"/>
<dbReference type="PANTHER" id="PTHR48073">
    <property type="entry name" value="O-SUCCINYLBENZOATE SYNTHASE-RELATED"/>
    <property type="match status" value="1"/>
</dbReference>
<dbReference type="SMART" id="SM00922">
    <property type="entry name" value="MR_MLE"/>
    <property type="match status" value="1"/>
</dbReference>
<evidence type="ECO:0000259" key="2">
    <source>
        <dbReference type="SMART" id="SM00922"/>
    </source>
</evidence>
<dbReference type="Pfam" id="PF13378">
    <property type="entry name" value="MR_MLE_C"/>
    <property type="match status" value="1"/>
</dbReference>
<evidence type="ECO:0000313" key="4">
    <source>
        <dbReference type="Proteomes" id="UP000201613"/>
    </source>
</evidence>
<dbReference type="SUPFAM" id="SSF54826">
    <property type="entry name" value="Enolase N-terminal domain-like"/>
    <property type="match status" value="1"/>
</dbReference>
<dbReference type="RefSeq" id="WP_093993031.1">
    <property type="nucleotide sequence ID" value="NZ_FXZK01000006.1"/>
</dbReference>
<dbReference type="PANTHER" id="PTHR48073:SF2">
    <property type="entry name" value="O-SUCCINYLBENZOATE SYNTHASE"/>
    <property type="match status" value="1"/>
</dbReference>
<sequence>MTLDRAEIWEVRLPVRKAVEWTVGGAETEVPYLVLILHDRDGRHGAAEITCRPAWNGMTPGLLARAIEELAWPRIAGLGLDGSAISALSGIRGMTALKAIIDNAWHDLLSPMVDGAAVPLASVLTRAEPEVMAAKALQLREETGIQAFKVKLGQGIQKDTQVLSALRKVLPDAELTGDANSAYTLHELPRLAAVAKEIGLTFLEDPCPMQPDAATGAVAAALELPLLADREVTGPDRVEAFADRGITQVSAKPNRIGISAARAVAAAAQRRGGRVCNGTYSESALGAAAQIGFASGLPDGLAHPHEIDFHLELGAQIAPCPRIRNGRVRPVAGRIADRIDRSALARFGTCLPELRSDKTKETTHV</sequence>
<feature type="domain" description="Mandelate racemase/muconate lactonizing enzyme C-terminal" evidence="2">
    <location>
        <begin position="129"/>
        <end position="225"/>
    </location>
</feature>
<organism evidence="3 4">
    <name type="scientific">Flavimaricola marinus</name>
    <dbReference type="NCBI Taxonomy" id="1819565"/>
    <lineage>
        <taxon>Bacteria</taxon>
        <taxon>Pseudomonadati</taxon>
        <taxon>Pseudomonadota</taxon>
        <taxon>Alphaproteobacteria</taxon>
        <taxon>Rhodobacterales</taxon>
        <taxon>Paracoccaceae</taxon>
        <taxon>Flavimaricola</taxon>
    </lineage>
</organism>
<dbReference type="Gene3D" id="3.30.390.10">
    <property type="entry name" value="Enolase-like, N-terminal domain"/>
    <property type="match status" value="1"/>
</dbReference>
<accession>A0A238LGL2</accession>
<dbReference type="SUPFAM" id="SSF51604">
    <property type="entry name" value="Enolase C-terminal domain-like"/>
    <property type="match status" value="1"/>
</dbReference>
<dbReference type="InterPro" id="IPR029017">
    <property type="entry name" value="Enolase-like_N"/>
</dbReference>
<dbReference type="Proteomes" id="UP000201613">
    <property type="component" value="Unassembled WGS sequence"/>
</dbReference>
<dbReference type="OrthoDB" id="7831315at2"/>
<keyword evidence="4" id="KW-1185">Reference proteome</keyword>
<dbReference type="InterPro" id="IPR036849">
    <property type="entry name" value="Enolase-like_C_sf"/>
</dbReference>
<gene>
    <name evidence="3" type="ORF">LOM8899_02988</name>
</gene>
<dbReference type="InterPro" id="IPR013342">
    <property type="entry name" value="Mandelate_racemase_C"/>
</dbReference>
<evidence type="ECO:0000256" key="1">
    <source>
        <dbReference type="ARBA" id="ARBA00022723"/>
    </source>
</evidence>